<sequence>MAVYCAPDSPYPLLQGLFRSTVVDDLKKKADSVVRTPQDPNKIQEVLQAQTGMIVYTIQYRIQYTPPTEQSSYVWKAYGKPYVPDVREKRFGWVEIDRLIYQDPGPLADRLANGHLVLELMALSVRDSSAIRVDFEIVPVIEKGTGRIVRQEELMVARAVPPPPWANDGIIKKYRRQPARKCVDERCWTFVPVASPAHCMHHR</sequence>
<protein>
    <submittedName>
        <fullName evidence="1">Uncharacterized protein</fullName>
    </submittedName>
</protein>
<reference evidence="1" key="1">
    <citation type="submission" date="2023-03" db="EMBL/GenBank/DDBJ databases">
        <title>Massive genome expansion in bonnet fungi (Mycena s.s.) driven by repeated elements and novel gene families across ecological guilds.</title>
        <authorList>
            <consortium name="Lawrence Berkeley National Laboratory"/>
            <person name="Harder C.B."/>
            <person name="Miyauchi S."/>
            <person name="Viragh M."/>
            <person name="Kuo A."/>
            <person name="Thoen E."/>
            <person name="Andreopoulos B."/>
            <person name="Lu D."/>
            <person name="Skrede I."/>
            <person name="Drula E."/>
            <person name="Henrissat B."/>
            <person name="Morin E."/>
            <person name="Kohler A."/>
            <person name="Barry K."/>
            <person name="LaButti K."/>
            <person name="Morin E."/>
            <person name="Salamov A."/>
            <person name="Lipzen A."/>
            <person name="Mereny Z."/>
            <person name="Hegedus B."/>
            <person name="Baldrian P."/>
            <person name="Stursova M."/>
            <person name="Weitz H."/>
            <person name="Taylor A."/>
            <person name="Grigoriev I.V."/>
            <person name="Nagy L.G."/>
            <person name="Martin F."/>
            <person name="Kauserud H."/>
        </authorList>
    </citation>
    <scope>NUCLEOTIDE SEQUENCE</scope>
    <source>
        <strain evidence="1">CBHHK182m</strain>
    </source>
</reference>
<gene>
    <name evidence="1" type="ORF">B0H16DRAFT_152975</name>
</gene>
<dbReference type="Proteomes" id="UP001215598">
    <property type="component" value="Unassembled WGS sequence"/>
</dbReference>
<keyword evidence="2" id="KW-1185">Reference proteome</keyword>
<comment type="caution">
    <text evidence="1">The sequence shown here is derived from an EMBL/GenBank/DDBJ whole genome shotgun (WGS) entry which is preliminary data.</text>
</comment>
<evidence type="ECO:0000313" key="1">
    <source>
        <dbReference type="EMBL" id="KAJ7734432.1"/>
    </source>
</evidence>
<dbReference type="EMBL" id="JARKIB010000132">
    <property type="protein sequence ID" value="KAJ7734432.1"/>
    <property type="molecule type" value="Genomic_DNA"/>
</dbReference>
<name>A0AAD7MV71_9AGAR</name>
<organism evidence="1 2">
    <name type="scientific">Mycena metata</name>
    <dbReference type="NCBI Taxonomy" id="1033252"/>
    <lineage>
        <taxon>Eukaryota</taxon>
        <taxon>Fungi</taxon>
        <taxon>Dikarya</taxon>
        <taxon>Basidiomycota</taxon>
        <taxon>Agaricomycotina</taxon>
        <taxon>Agaricomycetes</taxon>
        <taxon>Agaricomycetidae</taxon>
        <taxon>Agaricales</taxon>
        <taxon>Marasmiineae</taxon>
        <taxon>Mycenaceae</taxon>
        <taxon>Mycena</taxon>
    </lineage>
</organism>
<evidence type="ECO:0000313" key="2">
    <source>
        <dbReference type="Proteomes" id="UP001215598"/>
    </source>
</evidence>
<proteinExistence type="predicted"/>
<dbReference type="AlphaFoldDB" id="A0AAD7MV71"/>
<accession>A0AAD7MV71</accession>